<evidence type="ECO:0000313" key="2">
    <source>
        <dbReference type="Proteomes" id="UP000815677"/>
    </source>
</evidence>
<organism evidence="1 2">
    <name type="scientific">Mycena chlorophos</name>
    <name type="common">Agaric fungus</name>
    <name type="synonym">Agaricus chlorophos</name>
    <dbReference type="NCBI Taxonomy" id="658473"/>
    <lineage>
        <taxon>Eukaryota</taxon>
        <taxon>Fungi</taxon>
        <taxon>Dikarya</taxon>
        <taxon>Basidiomycota</taxon>
        <taxon>Agaricomycotina</taxon>
        <taxon>Agaricomycetes</taxon>
        <taxon>Agaricomycetidae</taxon>
        <taxon>Agaricales</taxon>
        <taxon>Marasmiineae</taxon>
        <taxon>Mycenaceae</taxon>
        <taxon>Mycena</taxon>
    </lineage>
</organism>
<evidence type="ECO:0000313" key="1">
    <source>
        <dbReference type="EMBL" id="GAT58405.1"/>
    </source>
</evidence>
<dbReference type="Proteomes" id="UP000815677">
    <property type="component" value="Unassembled WGS sequence"/>
</dbReference>
<sequence length="266" mass="29661">MWRPQPSPLVCDYKLDALSTVDGSKLDGVTLRCLRNPRCESQSEPVLRGIPQTFKRRTTPTDRVITYFSFSSSISRTAVVWVDIVQLVDLAYSALLLRLAANSSSVSAQLCGWRNSHRTLCGRRGGANALRRPGQPRSNSKLGVGWLQAPYDVRDGALEQPHSRTWPLHKSPSRACPGLPLPERLSVLLDRLSSPSAALRLKLQVRRPVQFQTSAFTWMSCMVGEDGSIDFSPNQRVVPPRNLVVIELTALSADLKWTGRVREFLK</sequence>
<dbReference type="EMBL" id="DF849690">
    <property type="protein sequence ID" value="GAT58405.1"/>
    <property type="molecule type" value="Genomic_DNA"/>
</dbReference>
<gene>
    <name evidence="1" type="ORF">MCHLO_14843</name>
</gene>
<name>A0ABQ0M530_MYCCL</name>
<reference evidence="1" key="1">
    <citation type="submission" date="2014-09" db="EMBL/GenBank/DDBJ databases">
        <title>Genome sequence of the luminous mushroom Mycena chlorophos for searching fungal bioluminescence genes.</title>
        <authorList>
            <person name="Tanaka Y."/>
            <person name="Kasuga D."/>
            <person name="Oba Y."/>
            <person name="Hase S."/>
            <person name="Sato K."/>
            <person name="Oba Y."/>
            <person name="Sakakibara Y."/>
        </authorList>
    </citation>
    <scope>NUCLEOTIDE SEQUENCE</scope>
</reference>
<accession>A0ABQ0M530</accession>
<keyword evidence="2" id="KW-1185">Reference proteome</keyword>
<proteinExistence type="predicted"/>
<protein>
    <submittedName>
        <fullName evidence="1">Uncharacterized protein</fullName>
    </submittedName>
</protein>